<dbReference type="InterPro" id="IPR013749">
    <property type="entry name" value="PM/HMP-P_kinase-1"/>
</dbReference>
<name>A0A9X3HG38_9FIRM</name>
<dbReference type="SUPFAM" id="SSF53613">
    <property type="entry name" value="Ribokinase-like"/>
    <property type="match status" value="1"/>
</dbReference>
<evidence type="ECO:0000313" key="3">
    <source>
        <dbReference type="EMBL" id="MCZ7408067.1"/>
    </source>
</evidence>
<protein>
    <submittedName>
        <fullName evidence="3">PfkB family carbohydrate kinase</fullName>
    </submittedName>
</protein>
<dbReference type="Proteomes" id="UP001141458">
    <property type="component" value="Unassembled WGS sequence"/>
</dbReference>
<feature type="domain" description="Pyridoxamine kinase/Phosphomethylpyrimidine kinase" evidence="2">
    <location>
        <begin position="56"/>
        <end position="244"/>
    </location>
</feature>
<keyword evidence="1" id="KW-0784">Thiamine biosynthesis</keyword>
<sequence length="261" mass="29886">MKILVFNDYCVVGNMALKANISVLSQNGHEVFGLPTKIFSSNMSYKDYISFYMPNFSEMAKKIFEIKKIDAIYIGFIDNEETFGIIKDILQKFKGKVILDTILGDNGVKYSGTTAEQIDFYRELLKFADVVTPNLTEAMLLTNYNKNFSEIEREDVKKIASNLLEMGAKQIIIKSFEKNNLLNTLYFSENTIKWFESEKVELKICGTGDVFSSLVASELVKGEQLENSIQKIQTLLFENIEKQEKYEGLNEIQLENFKIGE</sequence>
<proteinExistence type="predicted"/>
<evidence type="ECO:0000256" key="1">
    <source>
        <dbReference type="ARBA" id="ARBA00022977"/>
    </source>
</evidence>
<dbReference type="PANTHER" id="PTHR20858">
    <property type="entry name" value="PHOSPHOMETHYLPYRIMIDINE KINASE"/>
    <property type="match status" value="1"/>
</dbReference>
<dbReference type="GO" id="GO:0008902">
    <property type="term" value="F:hydroxymethylpyrimidine kinase activity"/>
    <property type="evidence" value="ECO:0007669"/>
    <property type="project" value="TreeGrafter"/>
</dbReference>
<dbReference type="InterPro" id="IPR029056">
    <property type="entry name" value="Ribokinase-like"/>
</dbReference>
<evidence type="ECO:0000313" key="4">
    <source>
        <dbReference type="Proteomes" id="UP001141458"/>
    </source>
</evidence>
<accession>A0A9X3HG38</accession>
<dbReference type="RefSeq" id="WP_269721125.1">
    <property type="nucleotide sequence ID" value="NZ_CP101408.1"/>
</dbReference>
<dbReference type="GO" id="GO:0005829">
    <property type="term" value="C:cytosol"/>
    <property type="evidence" value="ECO:0007669"/>
    <property type="project" value="TreeGrafter"/>
</dbReference>
<keyword evidence="3" id="KW-0418">Kinase</keyword>
<dbReference type="AlphaFoldDB" id="A0A9X3HG38"/>
<gene>
    <name evidence="3" type="ORF">NND69_06865</name>
</gene>
<dbReference type="Gene3D" id="3.40.1190.20">
    <property type="match status" value="1"/>
</dbReference>
<keyword evidence="3" id="KW-0808">Transferase</keyword>
<dbReference type="GO" id="GO:0008972">
    <property type="term" value="F:phosphomethylpyrimidine kinase activity"/>
    <property type="evidence" value="ECO:0007669"/>
    <property type="project" value="TreeGrafter"/>
</dbReference>
<reference evidence="3" key="1">
    <citation type="submission" date="2022-07" db="EMBL/GenBank/DDBJ databases">
        <title>Parvimonas micra travels from the subgingival sulcus of the human oral cavity to the colorectal adenocarcinoma.</title>
        <authorList>
            <person name="Conde-Perez K."/>
            <person name="Buetas E."/>
            <person name="Aja-Macaya P."/>
            <person name="Martin-De Arribas E."/>
            <person name="Iglesias-Corras I."/>
            <person name="Trigo-Tasende N."/>
            <person name="Nasser-Ali M."/>
            <person name="Estevez L.S."/>
            <person name="Rumbo-Feal S."/>
            <person name="Otero-Alen B."/>
            <person name="Noguera J.F."/>
            <person name="Concha A."/>
            <person name="Pardinas-Lopez S."/>
            <person name="Carda-Dieguez M."/>
            <person name="Gomez-Randulfe I."/>
            <person name="Martinez-Lago N."/>
            <person name="Ladra S."/>
            <person name="Aparicio L.A."/>
            <person name="Bou G."/>
            <person name="Mira A."/>
            <person name="Vallejo J.A."/>
            <person name="Poza M."/>
        </authorList>
    </citation>
    <scope>NUCLEOTIDE SEQUENCE</scope>
    <source>
        <strain evidence="3">PM79KC-AC-4</strain>
    </source>
</reference>
<evidence type="ECO:0000259" key="2">
    <source>
        <dbReference type="Pfam" id="PF08543"/>
    </source>
</evidence>
<comment type="caution">
    <text evidence="3">The sequence shown here is derived from an EMBL/GenBank/DDBJ whole genome shotgun (WGS) entry which is preliminary data.</text>
</comment>
<dbReference type="EMBL" id="JANDZV010000006">
    <property type="protein sequence ID" value="MCZ7408067.1"/>
    <property type="molecule type" value="Genomic_DNA"/>
</dbReference>
<dbReference type="PANTHER" id="PTHR20858:SF17">
    <property type="entry name" value="HYDROXYMETHYLPYRIMIDINE_PHOSPHOMETHYLPYRIMIDINE KINASE THI20-RELATED"/>
    <property type="match status" value="1"/>
</dbReference>
<dbReference type="GO" id="GO:0009228">
    <property type="term" value="P:thiamine biosynthetic process"/>
    <property type="evidence" value="ECO:0007669"/>
    <property type="project" value="UniProtKB-KW"/>
</dbReference>
<dbReference type="Pfam" id="PF08543">
    <property type="entry name" value="Phos_pyr_kin"/>
    <property type="match status" value="1"/>
</dbReference>
<organism evidence="3 4">
    <name type="scientific">Parvimonas micra</name>
    <dbReference type="NCBI Taxonomy" id="33033"/>
    <lineage>
        <taxon>Bacteria</taxon>
        <taxon>Bacillati</taxon>
        <taxon>Bacillota</taxon>
        <taxon>Tissierellia</taxon>
        <taxon>Tissierellales</taxon>
        <taxon>Peptoniphilaceae</taxon>
        <taxon>Parvimonas</taxon>
    </lineage>
</organism>